<dbReference type="SUPFAM" id="SSF52777">
    <property type="entry name" value="CoA-dependent acyltransferases"/>
    <property type="match status" value="2"/>
</dbReference>
<dbReference type="Proteomes" id="UP000761534">
    <property type="component" value="Unassembled WGS sequence"/>
</dbReference>
<name>A0A642UUV1_9ASCO</name>
<evidence type="ECO:0008006" key="4">
    <source>
        <dbReference type="Google" id="ProtNLM"/>
    </source>
</evidence>
<accession>A0A642UUV1</accession>
<sequence>MTQNNMRLVTVNSVAARYSTSLNRDLLYAALNELLGLEPILSTNIFFAHSGKPVLKKLESVDLDKIIFFRPGETYNDEFVNTLYDSTEPLLYDRNDLPLWRIYVLGESQQDVVWIFDHAIFDGMSGVYFHEKLLKSLRKGNPKIDTSVIKATPIALHQSIEHLAEVSPGIGNAFKHMISGAVHPHKKHPQPSGEVENLTIPWAEPAPQCPPKSKTVLVHLSSEQTNDLLEKAHSLDITFTSLVYACVMQSVLEWVPQDNHNYTLSTAIPFNARPFFKKPSRATDLLGNFIFYHTYPLTISSTCRERVPRKFISSWAKEFDKELKHYKGQSPSPLGEKVGGLKFANLKKKAEAAVKAPRETVAEISNLGQVTFDEDTTETTISELSYVQPATTLGSTVTVCIASVKDGNTTIAISVAGDDENFTKTNEFREALREALTDAVNSTEEEPTKEEEEQQAQQEEDKPEPANQEEQDK</sequence>
<feature type="region of interest" description="Disordered" evidence="1">
    <location>
        <begin position="435"/>
        <end position="473"/>
    </location>
</feature>
<feature type="compositionally biased region" description="Acidic residues" evidence="1">
    <location>
        <begin position="443"/>
        <end position="454"/>
    </location>
</feature>
<dbReference type="PANTHER" id="PTHR28037">
    <property type="entry name" value="ALCOHOL O-ACETYLTRANSFERASE 1-RELATED"/>
    <property type="match status" value="1"/>
</dbReference>
<keyword evidence="3" id="KW-1185">Reference proteome</keyword>
<dbReference type="PANTHER" id="PTHR28037:SF1">
    <property type="entry name" value="ALCOHOL O-ACETYLTRANSFERASE 1-RELATED"/>
    <property type="match status" value="1"/>
</dbReference>
<dbReference type="Gene3D" id="3.30.559.10">
    <property type="entry name" value="Chloramphenicol acetyltransferase-like domain"/>
    <property type="match status" value="1"/>
</dbReference>
<dbReference type="VEuPathDB" id="FungiDB:TRICI_005214"/>
<evidence type="ECO:0000313" key="2">
    <source>
        <dbReference type="EMBL" id="KAA8905963.1"/>
    </source>
</evidence>
<dbReference type="OrthoDB" id="2150604at2759"/>
<dbReference type="InterPro" id="IPR052058">
    <property type="entry name" value="Alcohol_O-acetyltransferase"/>
</dbReference>
<evidence type="ECO:0000256" key="1">
    <source>
        <dbReference type="SAM" id="MobiDB-lite"/>
    </source>
</evidence>
<protein>
    <recommendedName>
        <fullName evidence="4">Alcohol acetyltransferase</fullName>
    </recommendedName>
</protein>
<dbReference type="InterPro" id="IPR023213">
    <property type="entry name" value="CAT-like_dom_sf"/>
</dbReference>
<dbReference type="EMBL" id="SWFS01000405">
    <property type="protein sequence ID" value="KAA8905963.1"/>
    <property type="molecule type" value="Genomic_DNA"/>
</dbReference>
<organism evidence="2 3">
    <name type="scientific">Trichomonascus ciferrii</name>
    <dbReference type="NCBI Taxonomy" id="44093"/>
    <lineage>
        <taxon>Eukaryota</taxon>
        <taxon>Fungi</taxon>
        <taxon>Dikarya</taxon>
        <taxon>Ascomycota</taxon>
        <taxon>Saccharomycotina</taxon>
        <taxon>Dipodascomycetes</taxon>
        <taxon>Dipodascales</taxon>
        <taxon>Trichomonascaceae</taxon>
        <taxon>Trichomonascus</taxon>
        <taxon>Trichomonascus ciferrii complex</taxon>
    </lineage>
</organism>
<comment type="caution">
    <text evidence="2">The sequence shown here is derived from an EMBL/GenBank/DDBJ whole genome shotgun (WGS) entry which is preliminary data.</text>
</comment>
<dbReference type="Pfam" id="PF07247">
    <property type="entry name" value="AATase"/>
    <property type="match status" value="1"/>
</dbReference>
<evidence type="ECO:0000313" key="3">
    <source>
        <dbReference type="Proteomes" id="UP000761534"/>
    </source>
</evidence>
<gene>
    <name evidence="2" type="ORF">TRICI_005214</name>
</gene>
<dbReference type="AlphaFoldDB" id="A0A642UUV1"/>
<dbReference type="InterPro" id="IPR010828">
    <property type="entry name" value="Atf2/Sli1-like"/>
</dbReference>
<proteinExistence type="predicted"/>
<dbReference type="GO" id="GO:0008080">
    <property type="term" value="F:N-acetyltransferase activity"/>
    <property type="evidence" value="ECO:0007669"/>
    <property type="project" value="TreeGrafter"/>
</dbReference>
<reference evidence="2" key="1">
    <citation type="journal article" date="2019" name="G3 (Bethesda)">
        <title>Genome Assemblies of Two Rare Opportunistic Yeast Pathogens: Diutina rugosa (syn. Candida rugosa) and Trichomonascus ciferrii (syn. Candida ciferrii).</title>
        <authorList>
            <person name="Mixao V."/>
            <person name="Saus E."/>
            <person name="Hansen A.P."/>
            <person name="Lass-Florl C."/>
            <person name="Gabaldon T."/>
        </authorList>
    </citation>
    <scope>NUCLEOTIDE SEQUENCE</scope>
    <source>
        <strain evidence="2">CBS 4856</strain>
    </source>
</reference>